<dbReference type="Proteomes" id="UP001175353">
    <property type="component" value="Unassembled WGS sequence"/>
</dbReference>
<dbReference type="GO" id="GO:0006397">
    <property type="term" value="P:mRNA processing"/>
    <property type="evidence" value="ECO:0007669"/>
    <property type="project" value="UniProtKB-KW"/>
</dbReference>
<comment type="catalytic activity">
    <reaction evidence="1">
        <text>a uridine in mRNA = a pseudouridine in mRNA</text>
        <dbReference type="Rhea" id="RHEA:56644"/>
        <dbReference type="Rhea" id="RHEA-COMP:14658"/>
        <dbReference type="Rhea" id="RHEA-COMP:14659"/>
        <dbReference type="ChEBI" id="CHEBI:65314"/>
        <dbReference type="ChEBI" id="CHEBI:65315"/>
    </reaction>
</comment>
<dbReference type="FunFam" id="3.30.70.580:FF:000002">
    <property type="entry name" value="tRNA pseudouridine synthase"/>
    <property type="match status" value="1"/>
</dbReference>
<evidence type="ECO:0000256" key="2">
    <source>
        <dbReference type="ARBA" id="ARBA00001832"/>
    </source>
</evidence>
<dbReference type="PANTHER" id="PTHR11142">
    <property type="entry name" value="PSEUDOURIDYLATE SYNTHASE"/>
    <property type="match status" value="1"/>
</dbReference>
<dbReference type="SUPFAM" id="SSF55120">
    <property type="entry name" value="Pseudouridine synthase"/>
    <property type="match status" value="1"/>
</dbReference>
<dbReference type="GO" id="GO:0031120">
    <property type="term" value="P:snRNA pseudouridine synthesis"/>
    <property type="evidence" value="ECO:0007669"/>
    <property type="project" value="UniProtKB-ARBA"/>
</dbReference>
<comment type="similarity">
    <text evidence="4">Belongs to the tRNA pseudouridine synthase TruA family.</text>
</comment>
<evidence type="ECO:0000256" key="7">
    <source>
        <dbReference type="ARBA" id="ARBA00023235"/>
    </source>
</evidence>
<evidence type="ECO:0000256" key="5">
    <source>
        <dbReference type="ARBA" id="ARBA00022664"/>
    </source>
</evidence>
<comment type="caution">
    <text evidence="16">The sequence shown here is derived from an EMBL/GenBank/DDBJ whole genome shotgun (WGS) entry which is preliminary data.</text>
</comment>
<evidence type="ECO:0000256" key="3">
    <source>
        <dbReference type="ARBA" id="ARBA00004123"/>
    </source>
</evidence>
<dbReference type="FunFam" id="3.30.70.660:FF:000002">
    <property type="entry name" value="tRNA pseudouridine synthase"/>
    <property type="match status" value="1"/>
</dbReference>
<dbReference type="InterPro" id="IPR020097">
    <property type="entry name" value="PsdUridine_synth_TruA_a/b_dom"/>
</dbReference>
<feature type="region of interest" description="Disordered" evidence="14">
    <location>
        <begin position="1"/>
        <end position="112"/>
    </location>
</feature>
<dbReference type="Gene3D" id="3.30.70.660">
    <property type="entry name" value="Pseudouridine synthase I, catalytic domain, C-terminal subdomain"/>
    <property type="match status" value="1"/>
</dbReference>
<dbReference type="EMBL" id="JAUJLE010000231">
    <property type="protein sequence ID" value="KAK0966379.1"/>
    <property type="molecule type" value="Genomic_DNA"/>
</dbReference>
<keyword evidence="7" id="KW-0413">Isomerase</keyword>
<feature type="domain" description="Pseudouridine synthase I TruA alpha/beta" evidence="15">
    <location>
        <begin position="514"/>
        <end position="628"/>
    </location>
</feature>
<evidence type="ECO:0000256" key="10">
    <source>
        <dbReference type="ARBA" id="ARBA00053072"/>
    </source>
</evidence>
<comment type="function">
    <text evidence="10">Formation of pseudouridine at positions 27 and 28 in the anticodon stem and loop of transfer RNAs; at positions 34 and 36 of intron-containing precursor tRNA(Ile) and at position 35 in the intron-containing tRNA(Tyr). Catalyzes pseudouridylation at position 44 in U2 snRNA. Also catalyzes pseudouridylation of mRNAs.</text>
</comment>
<dbReference type="GO" id="GO:0009982">
    <property type="term" value="F:pseudouridine synthase activity"/>
    <property type="evidence" value="ECO:0007669"/>
    <property type="project" value="InterPro"/>
</dbReference>
<keyword evidence="17" id="KW-1185">Reference proteome</keyword>
<comment type="subcellular location">
    <subcellularLocation>
        <location evidence="3">Nucleus</location>
    </subcellularLocation>
</comment>
<gene>
    <name evidence="16" type="primary">PUS1_6</name>
    <name evidence="16" type="ORF">LTR91_017590</name>
</gene>
<comment type="catalytic activity">
    <reaction evidence="2">
        <text>uridine in snRNA = pseudouridine in snRNA</text>
        <dbReference type="Rhea" id="RHEA:51124"/>
        <dbReference type="Rhea" id="RHEA-COMP:12891"/>
        <dbReference type="Rhea" id="RHEA-COMP:12892"/>
        <dbReference type="ChEBI" id="CHEBI:65314"/>
        <dbReference type="ChEBI" id="CHEBI:65315"/>
    </reaction>
</comment>
<feature type="region of interest" description="Disordered" evidence="14">
    <location>
        <begin position="704"/>
        <end position="737"/>
    </location>
</feature>
<sequence>MEHSTAALGDVGKAVDGGNKMSDTRPEHTDEQGADHDAEPHQNSDDRRKRKGNFSAPSGRQQHGSRGGGRNDDKRHKKGNMGRGDYFRDGPDKRQKTHDSRQKHDAAGTSSTYGIAYSKEEISAEERRPKRKVAVLIGYSGTGYKGMQITPAERTIEGDLFQAFIKAGAISKANADDPKKAGLVRCARTDKGVHAAGNMISLKLIVEDEDIVEKINAELSGQIRIWGIERTIGSFSCYQACDSRWYEYLIPSHAFLPPHPSSWLAKKTEEAADEVNDRKGYEERQAEVKGFWEEVDRGEVKRVLDGIDEDIRWEVVKALQGGNEAAAKVVPVDAGVDGSARAENSVSGGEEVRGGGDDKTEEAVIIINQPPSSVDASAQPSDDVDTSGAEKSSAHITQDGETASTPGAIRDSAISLPANGSSEDTAEKTANLADSAEGPVASPILPQNSITAAELPQPEEPFDPRPAAHSTLSTAELDRLARLRAATKDLRQAYLTAKRRYRIPSQRIAQIQSALTKFVGTKNFHNYTVSKTHRDPSAKRHIKSFVVDEKPILIGEGLDDTDKSEWLSLKIHGQSFMMHQIRKMVGMVALLVRSGAGLSTITSSFGPERFSIPKVPGLGLLLERPVFDSYNEHQAAKFEKEKLDFGKFEKEIAAFKEKEIYQRIFREEEERNEFGRFFNHVDNFKEAHFLYVTSKGLEACREAGANAGGGDGKGKGKNGAKAVSYESDGEGQDGDEG</sequence>
<comment type="catalytic activity">
    <reaction evidence="9">
        <text>a uridine in tRNA = a pseudouridine in tRNA</text>
        <dbReference type="Rhea" id="RHEA:54572"/>
        <dbReference type="Rhea" id="RHEA-COMP:13339"/>
        <dbReference type="Rhea" id="RHEA-COMP:13934"/>
        <dbReference type="ChEBI" id="CHEBI:65314"/>
        <dbReference type="ChEBI" id="CHEBI:65315"/>
    </reaction>
</comment>
<feature type="compositionally biased region" description="Basic and acidic residues" evidence="14">
    <location>
        <begin position="85"/>
        <end position="106"/>
    </location>
</feature>
<dbReference type="AlphaFoldDB" id="A0AAN6K606"/>
<dbReference type="Pfam" id="PF01416">
    <property type="entry name" value="PseudoU_synth_1"/>
    <property type="match status" value="1"/>
</dbReference>
<dbReference type="Gene3D" id="3.30.70.580">
    <property type="entry name" value="Pseudouridine synthase I, catalytic domain, N-terminal subdomain"/>
    <property type="match status" value="1"/>
</dbReference>
<feature type="region of interest" description="Disordered" evidence="14">
    <location>
        <begin position="338"/>
        <end position="444"/>
    </location>
</feature>
<evidence type="ECO:0000256" key="12">
    <source>
        <dbReference type="ARBA" id="ARBA00079072"/>
    </source>
</evidence>
<feature type="compositionally biased region" description="Basic and acidic residues" evidence="14">
    <location>
        <begin position="350"/>
        <end position="362"/>
    </location>
</feature>
<dbReference type="PANTHER" id="PTHR11142:SF4">
    <property type="entry name" value="PSEUDOURIDYLATE SYNTHASE 1 HOMOLOG"/>
    <property type="match status" value="1"/>
</dbReference>
<keyword evidence="5" id="KW-0507">mRNA processing</keyword>
<evidence type="ECO:0000256" key="11">
    <source>
        <dbReference type="ARBA" id="ARBA00073968"/>
    </source>
</evidence>
<keyword evidence="8" id="KW-0539">Nucleus</keyword>
<reference evidence="16" key="1">
    <citation type="submission" date="2023-06" db="EMBL/GenBank/DDBJ databases">
        <title>Black Yeasts Isolated from many extreme environments.</title>
        <authorList>
            <person name="Coleine C."/>
            <person name="Stajich J.E."/>
            <person name="Selbmann L."/>
        </authorList>
    </citation>
    <scope>NUCLEOTIDE SEQUENCE</scope>
    <source>
        <strain evidence="16">CCFEE 5200</strain>
    </source>
</reference>
<protein>
    <recommendedName>
        <fullName evidence="11">tRNA pseudouridine synthase 1</fullName>
    </recommendedName>
    <alternativeName>
        <fullName evidence="12">tRNA pseudouridylate synthase 1</fullName>
    </alternativeName>
    <alternativeName>
        <fullName evidence="13">tRNA-uridine isomerase 1</fullName>
    </alternativeName>
</protein>
<evidence type="ECO:0000256" key="8">
    <source>
        <dbReference type="ARBA" id="ARBA00023242"/>
    </source>
</evidence>
<accession>A0AAN6K606</accession>
<evidence type="ECO:0000256" key="1">
    <source>
        <dbReference type="ARBA" id="ARBA00001166"/>
    </source>
</evidence>
<evidence type="ECO:0000256" key="13">
    <source>
        <dbReference type="ARBA" id="ARBA00080858"/>
    </source>
</evidence>
<dbReference type="GO" id="GO:0031119">
    <property type="term" value="P:tRNA pseudouridine synthesis"/>
    <property type="evidence" value="ECO:0007669"/>
    <property type="project" value="TreeGrafter"/>
</dbReference>
<evidence type="ECO:0000256" key="4">
    <source>
        <dbReference type="ARBA" id="ARBA00009375"/>
    </source>
</evidence>
<feature type="compositionally biased region" description="Polar residues" evidence="14">
    <location>
        <begin position="369"/>
        <end position="380"/>
    </location>
</feature>
<dbReference type="GO" id="GO:0005634">
    <property type="term" value="C:nucleus"/>
    <property type="evidence" value="ECO:0007669"/>
    <property type="project" value="UniProtKB-SubCell"/>
</dbReference>
<dbReference type="GO" id="GO:1990481">
    <property type="term" value="P:mRNA pseudouridine synthesis"/>
    <property type="evidence" value="ECO:0007669"/>
    <property type="project" value="TreeGrafter"/>
</dbReference>
<dbReference type="InterPro" id="IPR001406">
    <property type="entry name" value="PsdUridine_synth_TruA"/>
</dbReference>
<keyword evidence="6" id="KW-0819">tRNA processing</keyword>
<evidence type="ECO:0000259" key="15">
    <source>
        <dbReference type="Pfam" id="PF01416"/>
    </source>
</evidence>
<dbReference type="InterPro" id="IPR020095">
    <property type="entry name" value="PsdUridine_synth_TruA_C"/>
</dbReference>
<dbReference type="InterPro" id="IPR020103">
    <property type="entry name" value="PsdUridine_synth_cat_dom_sf"/>
</dbReference>
<proteinExistence type="inferred from homology"/>
<feature type="compositionally biased region" description="Basic and acidic residues" evidence="14">
    <location>
        <begin position="22"/>
        <end position="47"/>
    </location>
</feature>
<evidence type="ECO:0000313" key="17">
    <source>
        <dbReference type="Proteomes" id="UP001175353"/>
    </source>
</evidence>
<evidence type="ECO:0000256" key="9">
    <source>
        <dbReference type="ARBA" id="ARBA00036943"/>
    </source>
</evidence>
<evidence type="ECO:0000256" key="6">
    <source>
        <dbReference type="ARBA" id="ARBA00022694"/>
    </source>
</evidence>
<evidence type="ECO:0000313" key="16">
    <source>
        <dbReference type="EMBL" id="KAK0966379.1"/>
    </source>
</evidence>
<feature type="compositionally biased region" description="Polar residues" evidence="14">
    <location>
        <begin position="394"/>
        <end position="405"/>
    </location>
</feature>
<dbReference type="InterPro" id="IPR020094">
    <property type="entry name" value="TruA/RsuA/RluB/E/F_N"/>
</dbReference>
<name>A0AAN6K606_9PEZI</name>
<feature type="compositionally biased region" description="Acidic residues" evidence="14">
    <location>
        <begin position="727"/>
        <end position="737"/>
    </location>
</feature>
<dbReference type="GO" id="GO:0003723">
    <property type="term" value="F:RNA binding"/>
    <property type="evidence" value="ECO:0007669"/>
    <property type="project" value="InterPro"/>
</dbReference>
<evidence type="ECO:0000256" key="14">
    <source>
        <dbReference type="SAM" id="MobiDB-lite"/>
    </source>
</evidence>
<organism evidence="16 17">
    <name type="scientific">Friedmanniomyces endolithicus</name>
    <dbReference type="NCBI Taxonomy" id="329885"/>
    <lineage>
        <taxon>Eukaryota</taxon>
        <taxon>Fungi</taxon>
        <taxon>Dikarya</taxon>
        <taxon>Ascomycota</taxon>
        <taxon>Pezizomycotina</taxon>
        <taxon>Dothideomycetes</taxon>
        <taxon>Dothideomycetidae</taxon>
        <taxon>Mycosphaerellales</taxon>
        <taxon>Teratosphaeriaceae</taxon>
        <taxon>Friedmanniomyces</taxon>
    </lineage>
</organism>